<dbReference type="GO" id="GO:0008379">
    <property type="term" value="F:thioredoxin peroxidase activity"/>
    <property type="evidence" value="ECO:0007669"/>
    <property type="project" value="TreeGrafter"/>
</dbReference>
<proteinExistence type="inferred from homology"/>
<keyword evidence="5" id="KW-0049">Antioxidant</keyword>
<dbReference type="PANTHER" id="PTHR42801">
    <property type="entry name" value="THIOREDOXIN-DEPENDENT PEROXIDE REDUCTASE"/>
    <property type="match status" value="1"/>
</dbReference>
<comment type="caution">
    <text evidence="15">The sequence shown here is derived from an EMBL/GenBank/DDBJ whole genome shotgun (WGS) entry which is preliminary data.</text>
</comment>
<dbReference type="EMBL" id="BKCF01000004">
    <property type="protein sequence ID" value="GEQ86871.1"/>
    <property type="molecule type" value="Genomic_DNA"/>
</dbReference>
<evidence type="ECO:0000313" key="15">
    <source>
        <dbReference type="EMBL" id="GEQ86871.1"/>
    </source>
</evidence>
<evidence type="ECO:0000256" key="6">
    <source>
        <dbReference type="ARBA" id="ARBA00023002"/>
    </source>
</evidence>
<dbReference type="FunFam" id="3.40.30.10:FF:000007">
    <property type="entry name" value="Thioredoxin-dependent thiol peroxidase"/>
    <property type="match status" value="1"/>
</dbReference>
<dbReference type="PIRSF" id="PIRSF000239">
    <property type="entry name" value="AHPC"/>
    <property type="match status" value="1"/>
</dbReference>
<dbReference type="AlphaFoldDB" id="A0A5J4G3E5"/>
<dbReference type="Proteomes" id="UP000326994">
    <property type="component" value="Unassembled WGS sequence"/>
</dbReference>
<evidence type="ECO:0000256" key="8">
    <source>
        <dbReference type="ARBA" id="ARBA00023284"/>
    </source>
</evidence>
<dbReference type="RefSeq" id="WP_151894782.1">
    <property type="nucleotide sequence ID" value="NZ_BKCF01000004.1"/>
</dbReference>
<evidence type="ECO:0000256" key="13">
    <source>
        <dbReference type="PIRSR" id="PIRSR000239-1"/>
    </source>
</evidence>
<organism evidence="15 16">
    <name type="scientific">Patiriisocius marinistellae</name>
    <dbReference type="NCBI Taxonomy" id="2494560"/>
    <lineage>
        <taxon>Bacteria</taxon>
        <taxon>Pseudomonadati</taxon>
        <taxon>Bacteroidota</taxon>
        <taxon>Flavobacteriia</taxon>
        <taxon>Flavobacteriales</taxon>
        <taxon>Flavobacteriaceae</taxon>
        <taxon>Patiriisocius</taxon>
    </lineage>
</organism>
<dbReference type="InterPro" id="IPR036249">
    <property type="entry name" value="Thioredoxin-like_sf"/>
</dbReference>
<dbReference type="Gene3D" id="3.40.30.10">
    <property type="entry name" value="Glutaredoxin"/>
    <property type="match status" value="1"/>
</dbReference>
<name>A0A5J4G3E5_9FLAO</name>
<dbReference type="PROSITE" id="PS51352">
    <property type="entry name" value="THIOREDOXIN_2"/>
    <property type="match status" value="1"/>
</dbReference>
<keyword evidence="8" id="KW-0676">Redox-active center</keyword>
<feature type="active site" description="Cysteine sulfenic acid (-SOH) intermediate; for peroxidase activity" evidence="13">
    <location>
        <position position="46"/>
    </location>
</feature>
<evidence type="ECO:0000256" key="7">
    <source>
        <dbReference type="ARBA" id="ARBA00023157"/>
    </source>
</evidence>
<keyword evidence="4" id="KW-0575">Peroxidase</keyword>
<evidence type="ECO:0000256" key="2">
    <source>
        <dbReference type="ARBA" id="ARBA00011245"/>
    </source>
</evidence>
<keyword evidence="6" id="KW-0560">Oxidoreductase</keyword>
<reference evidence="15 16" key="1">
    <citation type="submission" date="2019-08" db="EMBL/GenBank/DDBJ databases">
        <title>Ulvibacter marinistellae sp. nov., isolated from a starfish, Patiria pectinifera.</title>
        <authorList>
            <person name="Kawano K."/>
            <person name="Ushijima N."/>
            <person name="Kihara M."/>
            <person name="Itoh H."/>
        </authorList>
    </citation>
    <scope>NUCLEOTIDE SEQUENCE [LARGE SCALE GENOMIC DNA]</scope>
    <source>
        <strain evidence="15 16">KK4</strain>
    </source>
</reference>
<protein>
    <recommendedName>
        <fullName evidence="3">thioredoxin-dependent peroxiredoxin</fullName>
        <ecNumber evidence="3">1.11.1.24</ecNumber>
    </recommendedName>
    <alternativeName>
        <fullName evidence="9">Thioredoxin peroxidase</fullName>
    </alternativeName>
    <alternativeName>
        <fullName evidence="11">Thioredoxin-dependent peroxiredoxin Bcp</fullName>
    </alternativeName>
</protein>
<keyword evidence="7" id="KW-1015">Disulfide bond</keyword>
<dbReference type="PANTHER" id="PTHR42801:SF4">
    <property type="entry name" value="AHPC_TSA FAMILY PROTEIN"/>
    <property type="match status" value="1"/>
</dbReference>
<dbReference type="InterPro" id="IPR024706">
    <property type="entry name" value="Peroxiredoxin_AhpC-typ"/>
</dbReference>
<evidence type="ECO:0000259" key="14">
    <source>
        <dbReference type="PROSITE" id="PS51352"/>
    </source>
</evidence>
<feature type="domain" description="Thioredoxin" evidence="14">
    <location>
        <begin position="3"/>
        <end position="152"/>
    </location>
</feature>
<dbReference type="SUPFAM" id="SSF52833">
    <property type="entry name" value="Thioredoxin-like"/>
    <property type="match status" value="1"/>
</dbReference>
<dbReference type="GO" id="GO:0005737">
    <property type="term" value="C:cytoplasm"/>
    <property type="evidence" value="ECO:0007669"/>
    <property type="project" value="TreeGrafter"/>
</dbReference>
<dbReference type="CDD" id="cd03017">
    <property type="entry name" value="PRX_BCP"/>
    <property type="match status" value="1"/>
</dbReference>
<evidence type="ECO:0000256" key="12">
    <source>
        <dbReference type="ARBA" id="ARBA00049091"/>
    </source>
</evidence>
<dbReference type="InterPro" id="IPR013766">
    <property type="entry name" value="Thioredoxin_domain"/>
</dbReference>
<dbReference type="InterPro" id="IPR000866">
    <property type="entry name" value="AhpC/TSA"/>
</dbReference>
<evidence type="ECO:0000256" key="1">
    <source>
        <dbReference type="ARBA" id="ARBA00003330"/>
    </source>
</evidence>
<dbReference type="GO" id="GO:0034599">
    <property type="term" value="P:cellular response to oxidative stress"/>
    <property type="evidence" value="ECO:0007669"/>
    <property type="project" value="TreeGrafter"/>
</dbReference>
<comment type="subunit">
    <text evidence="2">Monomer.</text>
</comment>
<dbReference type="GO" id="GO:0045454">
    <property type="term" value="P:cell redox homeostasis"/>
    <property type="evidence" value="ECO:0007669"/>
    <property type="project" value="TreeGrafter"/>
</dbReference>
<gene>
    <name evidence="15" type="ORF">ULMS_23790</name>
</gene>
<sequence length="152" mass="16935">MSIKTGTVLPDFELNDQYGNTFSSTSVKGKQAVVIYFYPKNFTSECTKEACSFRDSFEDFIAQNIVVIGISSDTEESHKKFASKFNLPFILLADSKKKVRKLFGVKNDLLGLVAGRETFVFDANGILITKFKSMNAAPHIEGALHQLNELPK</sequence>
<evidence type="ECO:0000256" key="11">
    <source>
        <dbReference type="ARBA" id="ARBA00042639"/>
    </source>
</evidence>
<evidence type="ECO:0000256" key="10">
    <source>
        <dbReference type="ARBA" id="ARBA00038489"/>
    </source>
</evidence>
<dbReference type="EC" id="1.11.1.24" evidence="3"/>
<comment type="function">
    <text evidence="1">Thiol-specific peroxidase that catalyzes the reduction of hydrogen peroxide and organic hydroperoxides to water and alcohols, respectively. Plays a role in cell protection against oxidative stress by detoxifying peroxides and as sensor of hydrogen peroxide-mediated signaling events.</text>
</comment>
<accession>A0A5J4G3E5</accession>
<evidence type="ECO:0000256" key="5">
    <source>
        <dbReference type="ARBA" id="ARBA00022862"/>
    </source>
</evidence>
<dbReference type="InterPro" id="IPR050924">
    <property type="entry name" value="Peroxiredoxin_BCP/PrxQ"/>
</dbReference>
<evidence type="ECO:0000256" key="4">
    <source>
        <dbReference type="ARBA" id="ARBA00022559"/>
    </source>
</evidence>
<evidence type="ECO:0000256" key="3">
    <source>
        <dbReference type="ARBA" id="ARBA00013017"/>
    </source>
</evidence>
<evidence type="ECO:0000256" key="9">
    <source>
        <dbReference type="ARBA" id="ARBA00032824"/>
    </source>
</evidence>
<keyword evidence="16" id="KW-1185">Reference proteome</keyword>
<comment type="catalytic activity">
    <reaction evidence="12">
        <text>a hydroperoxide + [thioredoxin]-dithiol = an alcohol + [thioredoxin]-disulfide + H2O</text>
        <dbReference type="Rhea" id="RHEA:62620"/>
        <dbReference type="Rhea" id="RHEA-COMP:10698"/>
        <dbReference type="Rhea" id="RHEA-COMP:10700"/>
        <dbReference type="ChEBI" id="CHEBI:15377"/>
        <dbReference type="ChEBI" id="CHEBI:29950"/>
        <dbReference type="ChEBI" id="CHEBI:30879"/>
        <dbReference type="ChEBI" id="CHEBI:35924"/>
        <dbReference type="ChEBI" id="CHEBI:50058"/>
        <dbReference type="EC" id="1.11.1.24"/>
    </reaction>
</comment>
<dbReference type="OrthoDB" id="9812811at2"/>
<dbReference type="Pfam" id="PF00578">
    <property type="entry name" value="AhpC-TSA"/>
    <property type="match status" value="1"/>
</dbReference>
<comment type="similarity">
    <text evidence="10">Belongs to the peroxiredoxin family. BCP/PrxQ subfamily.</text>
</comment>
<evidence type="ECO:0000313" key="16">
    <source>
        <dbReference type="Proteomes" id="UP000326994"/>
    </source>
</evidence>